<accession>A0A0M3AHQ6</accession>
<evidence type="ECO:0000313" key="2">
    <source>
        <dbReference type="Proteomes" id="UP000033874"/>
    </source>
</evidence>
<comment type="caution">
    <text evidence="1">The sequence shown here is derived from an EMBL/GenBank/DDBJ whole genome shotgun (WGS) entry which is preliminary data.</text>
</comment>
<dbReference type="EMBL" id="LBIC01000022">
    <property type="protein sequence ID" value="KKW89360.1"/>
    <property type="molecule type" value="Genomic_DNA"/>
</dbReference>
<sequence length="92" mass="10215">MAFEVTLDVQATIENIHDFHTLLAVTKENDIPLMRKRPDVGPQFRAMGSKRTGQIGKIVASGHEFFDKGLSDRQIPAFSRDTTQDVSQIVSG</sequence>
<organism evidence="1 2">
    <name type="scientific">Sphingobium chungbukense</name>
    <dbReference type="NCBI Taxonomy" id="56193"/>
    <lineage>
        <taxon>Bacteria</taxon>
        <taxon>Pseudomonadati</taxon>
        <taxon>Pseudomonadota</taxon>
        <taxon>Alphaproteobacteria</taxon>
        <taxon>Sphingomonadales</taxon>
        <taxon>Sphingomonadaceae</taxon>
        <taxon>Sphingobium</taxon>
    </lineage>
</organism>
<evidence type="ECO:0000313" key="1">
    <source>
        <dbReference type="EMBL" id="KKW89360.1"/>
    </source>
</evidence>
<dbReference type="Proteomes" id="UP000033874">
    <property type="component" value="Unassembled WGS sequence"/>
</dbReference>
<dbReference type="AlphaFoldDB" id="A0A0M3AHQ6"/>
<gene>
    <name evidence="1" type="ORF">YP76_25910</name>
</gene>
<reference evidence="1 2" key="1">
    <citation type="submission" date="2015-04" db="EMBL/GenBank/DDBJ databases">
        <title>Genome sequence of aromatic hydrocarbons-degrading Sphingobium chungbukense DJ77.</title>
        <authorList>
            <person name="Kim Y.-C."/>
            <person name="Chae J.-C."/>
        </authorList>
    </citation>
    <scope>NUCLEOTIDE SEQUENCE [LARGE SCALE GENOMIC DNA]</scope>
    <source>
        <strain evidence="1 2">DJ77</strain>
    </source>
</reference>
<protein>
    <submittedName>
        <fullName evidence="1">Uncharacterized protein</fullName>
    </submittedName>
</protein>
<name>A0A0M3AHQ6_9SPHN</name>
<keyword evidence="2" id="KW-1185">Reference proteome</keyword>
<proteinExistence type="predicted"/>